<evidence type="ECO:0000256" key="5">
    <source>
        <dbReference type="ARBA" id="ARBA00023136"/>
    </source>
</evidence>
<keyword evidence="2 8" id="KW-0812">Transmembrane</keyword>
<dbReference type="Gene3D" id="2.40.160.110">
    <property type="match status" value="1"/>
</dbReference>
<evidence type="ECO:0000256" key="8">
    <source>
        <dbReference type="SAM" id="Phobius"/>
    </source>
</evidence>
<feature type="compositionally biased region" description="Acidic residues" evidence="7">
    <location>
        <begin position="184"/>
        <end position="193"/>
    </location>
</feature>
<evidence type="ECO:0000256" key="3">
    <source>
        <dbReference type="ARBA" id="ARBA00022729"/>
    </source>
</evidence>
<evidence type="ECO:0000313" key="11">
    <source>
        <dbReference type="Proteomes" id="UP000094527"/>
    </source>
</evidence>
<keyword evidence="3 9" id="KW-0732">Signal</keyword>
<comment type="subcellular location">
    <subcellularLocation>
        <location evidence="1">Cell membrane</location>
        <topology evidence="1">Single-pass type I membrane protein</topology>
    </subcellularLocation>
</comment>
<feature type="chain" id="PRO_5008904929" evidence="9">
    <location>
        <begin position="23"/>
        <end position="484"/>
    </location>
</feature>
<evidence type="ECO:0000256" key="9">
    <source>
        <dbReference type="SAM" id="SignalP"/>
    </source>
</evidence>
<accession>A0A1D2N2C5</accession>
<evidence type="ECO:0000256" key="1">
    <source>
        <dbReference type="ARBA" id="ARBA00004251"/>
    </source>
</evidence>
<evidence type="ECO:0000313" key="10">
    <source>
        <dbReference type="EMBL" id="ODM99446.1"/>
    </source>
</evidence>
<keyword evidence="11" id="KW-1185">Reference proteome</keyword>
<organism evidence="10 11">
    <name type="scientific">Orchesella cincta</name>
    <name type="common">Springtail</name>
    <name type="synonym">Podura cincta</name>
    <dbReference type="NCBI Taxonomy" id="48709"/>
    <lineage>
        <taxon>Eukaryota</taxon>
        <taxon>Metazoa</taxon>
        <taxon>Ecdysozoa</taxon>
        <taxon>Arthropoda</taxon>
        <taxon>Hexapoda</taxon>
        <taxon>Collembola</taxon>
        <taxon>Entomobryomorpha</taxon>
        <taxon>Entomobryoidea</taxon>
        <taxon>Orchesellidae</taxon>
        <taxon>Orchesellinae</taxon>
        <taxon>Orchesella</taxon>
    </lineage>
</organism>
<feature type="compositionally biased region" description="Basic and acidic residues" evidence="7">
    <location>
        <begin position="206"/>
        <end position="216"/>
    </location>
</feature>
<feature type="compositionally biased region" description="Polar residues" evidence="7">
    <location>
        <begin position="137"/>
        <end position="157"/>
    </location>
</feature>
<dbReference type="Proteomes" id="UP000094527">
    <property type="component" value="Unassembled WGS sequence"/>
</dbReference>
<dbReference type="PANTHER" id="PTHR11506:SF35">
    <property type="entry name" value="LYSOSOME-ASSOCIATED MEMBRANE GLYCOPROTEIN 5"/>
    <property type="match status" value="1"/>
</dbReference>
<keyword evidence="5 8" id="KW-0472">Membrane</keyword>
<dbReference type="PANTHER" id="PTHR11506">
    <property type="entry name" value="LYSOSOME-ASSOCIATED MEMBRANE GLYCOPROTEIN"/>
    <property type="match status" value="1"/>
</dbReference>
<dbReference type="AlphaFoldDB" id="A0A1D2N2C5"/>
<dbReference type="InterPro" id="IPR002000">
    <property type="entry name" value="Lysosome-assoc_membr_glycop"/>
</dbReference>
<keyword evidence="4 8" id="KW-1133">Transmembrane helix</keyword>
<comment type="caution">
    <text evidence="10">The sequence shown here is derived from an EMBL/GenBank/DDBJ whole genome shotgun (WGS) entry which is preliminary data.</text>
</comment>
<sequence>MGVKSAYFGLFIVIFFVTKSGAFNVPPYNKEHDDGGLSDKNNSDEWLDFHGLNYDYNMESWSSRNGTSNEYTWSESEEGDSQYVDSDEYAELGHTKEPITIGTPTNDSIIIVEEKSQDKNRTVEVPETKESNEKNGDVSSGVSIEVQWTSSATGTSKNETDNMAKEKFDQDIDYSSIVYWDQDGGPDNDDEDYSEVKETPTTTSTEKVKLPSDNDADADKLFNPEKYQALEALHQIEDAILGQWTVLYSDTSLPCIMLKGKISFIVPVSTSWTNRDYVELDVPYDAKASGSCELLTTGYQEIVLKWNVTESNKTYLNTLSLGFGTNWTSEYTDVKIPEDKYALVAVSASYYKGEVTEQSQNSTGDQGLASYDAHDLTEFMTPMNHSMSCYRERSIILGRMQLSFTDIQFEAFRPNLETLPVGDFQNSVLCSTDEIIVFDAVMTFIIWFWIGALFVVLVIFVVLLSLSYRRKAASGGFGYKILSA</sequence>
<gene>
    <name evidence="10" type="ORF">Ocin01_07232</name>
</gene>
<dbReference type="GO" id="GO:0072594">
    <property type="term" value="P:establishment of protein localization to organelle"/>
    <property type="evidence" value="ECO:0007669"/>
    <property type="project" value="TreeGrafter"/>
</dbReference>
<feature type="compositionally biased region" description="Basic and acidic residues" evidence="7">
    <location>
        <begin position="113"/>
        <end position="136"/>
    </location>
</feature>
<proteinExistence type="predicted"/>
<evidence type="ECO:0000256" key="2">
    <source>
        <dbReference type="ARBA" id="ARBA00022692"/>
    </source>
</evidence>
<feature type="compositionally biased region" description="Basic and acidic residues" evidence="7">
    <location>
        <begin position="158"/>
        <end position="170"/>
    </location>
</feature>
<evidence type="ECO:0000256" key="7">
    <source>
        <dbReference type="SAM" id="MobiDB-lite"/>
    </source>
</evidence>
<dbReference type="GO" id="GO:0031902">
    <property type="term" value="C:late endosome membrane"/>
    <property type="evidence" value="ECO:0007669"/>
    <property type="project" value="TreeGrafter"/>
</dbReference>
<protein>
    <submittedName>
        <fullName evidence="10">Uncharacterized protein</fullName>
    </submittedName>
</protein>
<dbReference type="GO" id="GO:0005765">
    <property type="term" value="C:lysosomal membrane"/>
    <property type="evidence" value="ECO:0007669"/>
    <property type="project" value="TreeGrafter"/>
</dbReference>
<keyword evidence="6" id="KW-0325">Glycoprotein</keyword>
<feature type="transmembrane region" description="Helical" evidence="8">
    <location>
        <begin position="444"/>
        <end position="466"/>
    </location>
</feature>
<dbReference type="EMBL" id="LJIJ01000281">
    <property type="protein sequence ID" value="ODM99446.1"/>
    <property type="molecule type" value="Genomic_DNA"/>
</dbReference>
<evidence type="ECO:0000256" key="6">
    <source>
        <dbReference type="ARBA" id="ARBA00023180"/>
    </source>
</evidence>
<reference evidence="10 11" key="1">
    <citation type="journal article" date="2016" name="Genome Biol. Evol.">
        <title>Gene Family Evolution Reflects Adaptation to Soil Environmental Stressors in the Genome of the Collembolan Orchesella cincta.</title>
        <authorList>
            <person name="Faddeeva-Vakhrusheva A."/>
            <person name="Derks M.F."/>
            <person name="Anvar S.Y."/>
            <person name="Agamennone V."/>
            <person name="Suring W."/>
            <person name="Smit S."/>
            <person name="van Straalen N.M."/>
            <person name="Roelofs D."/>
        </authorList>
    </citation>
    <scope>NUCLEOTIDE SEQUENCE [LARGE SCALE GENOMIC DNA]</scope>
    <source>
        <tissue evidence="10">Mixed pool</tissue>
    </source>
</reference>
<feature type="region of interest" description="Disordered" evidence="7">
    <location>
        <begin position="113"/>
        <end position="216"/>
    </location>
</feature>
<dbReference type="GO" id="GO:0005886">
    <property type="term" value="C:plasma membrane"/>
    <property type="evidence" value="ECO:0007669"/>
    <property type="project" value="TreeGrafter"/>
</dbReference>
<feature type="signal peptide" evidence="9">
    <location>
        <begin position="1"/>
        <end position="22"/>
    </location>
</feature>
<evidence type="ECO:0000256" key="4">
    <source>
        <dbReference type="ARBA" id="ARBA00022989"/>
    </source>
</evidence>
<name>A0A1D2N2C5_ORCCI</name>